<dbReference type="InterPro" id="IPR043502">
    <property type="entry name" value="DNA/RNA_pol_sf"/>
</dbReference>
<dbReference type="InterPro" id="IPR036397">
    <property type="entry name" value="RNaseH_sf"/>
</dbReference>
<keyword evidence="2" id="KW-0548">Nucleotidyltransferase</keyword>
<dbReference type="InterPro" id="IPR050951">
    <property type="entry name" value="Retrovirus_Pol_polyprotein"/>
</dbReference>
<organism evidence="7 8">
    <name type="scientific">Paspalum notatum var. saurae</name>
    <dbReference type="NCBI Taxonomy" id="547442"/>
    <lineage>
        <taxon>Eukaryota</taxon>
        <taxon>Viridiplantae</taxon>
        <taxon>Streptophyta</taxon>
        <taxon>Embryophyta</taxon>
        <taxon>Tracheophyta</taxon>
        <taxon>Spermatophyta</taxon>
        <taxon>Magnoliopsida</taxon>
        <taxon>Liliopsida</taxon>
        <taxon>Poales</taxon>
        <taxon>Poaceae</taxon>
        <taxon>PACMAD clade</taxon>
        <taxon>Panicoideae</taxon>
        <taxon>Andropogonodae</taxon>
        <taxon>Paspaleae</taxon>
        <taxon>Paspalinae</taxon>
        <taxon>Paspalum</taxon>
    </lineage>
</organism>
<dbReference type="PANTHER" id="PTHR37984">
    <property type="entry name" value="PROTEIN CBG26694"/>
    <property type="match status" value="1"/>
</dbReference>
<sequence length="1030" mass="114126">MSSDPPPHSAPPPSSAAAVDSNPMASVPPPATGAPVSQDAFMAFQRSSQDAFMAFQRQSQDFQRLVMQQLTALTSRMGAVEIQSMPVSAVADPSSSSHTFPPNPPEHPYGLPGYGGIPVVTSPTPAAPSVPPSLAAIIPQSIPTPTSALIPPATQRIPLPIQQIPFPHSPSPIPTFADVYPVAPAPPHHAPPTPHYHKLSFTTFDGREDPVGWLNRCKSFFRNQRALEADKVWLATYHLTGAAQQWYLMLERNEPGISWPRFKALCQQRFGPPLRSNTLGEVARLPFHSTVEDYQERFLALLYHAELVPPPHQQAQLFTAGLPGRLRVDVELCAPADLQQAMALARAYERHTSVPDGRFPRAALRTLAIPPSPGTTMWSPSVAPTRLPAPTVMKRLTPAEMDEHRRQGLCFNCDEPFVRGHPPLLRLELADDDDDAETVEPALDTDADTPVISLLAMAGLHTNRTMHMPAMIHGKRLVTLLDTSSTHNFVNTDIAAALGLQFTTCRELCVTVANGNKVAYQGRADHVPMMVQPEPFDVNFYAIPLGGFDVVLGVAFLCTVGPILWDLDRLCLSFRRQDRRVQWQGIGTSTRPATALSITAGDRPLLEDLLTAFDDVFAAPTGLPPARACNHRIHLRPSTPSVVVRPYRYAQLQKDELERQHIGLLRARPPRQKQDASWRFCIDYRALNDATAKDKLPIPVVDELLDELHGACFFTKRRSPSSVARAFFNIIVRLHGFPASIVSDSDPVFTSAVWRNLFKMAGVKLRMSTAFHPQTDGQSKVTNKTIAMYLRCITGDRPRAWVDWLPWAEYCYNTSYHTALRATPFQVVYGREPPALAPYSAGTTRTQTIDDMLAERDQFLSDVRDRLLQAQNCAKRYSRWAIGCGCACSIGRRPPWWPPQHQARSSLCRAVTEHVGVVAYRLQLPPGARIHDVFHVGLLKPLRGDPPAALPPLPPMEHVPAKVLKASLRCDVWHVLVHWAGDNEANATWEPLETFRASYPDVQLADELFLEAGRDVMTGIQYTRRNRQSG</sequence>
<dbReference type="GO" id="GO:0016779">
    <property type="term" value="F:nucleotidyltransferase activity"/>
    <property type="evidence" value="ECO:0007669"/>
    <property type="project" value="UniProtKB-KW"/>
</dbReference>
<reference evidence="7 8" key="1">
    <citation type="submission" date="2024-02" db="EMBL/GenBank/DDBJ databases">
        <title>High-quality chromosome-scale genome assembly of Pensacola bahiagrass (Paspalum notatum Flugge var. saurae).</title>
        <authorList>
            <person name="Vega J.M."/>
            <person name="Podio M."/>
            <person name="Orjuela J."/>
            <person name="Siena L.A."/>
            <person name="Pessino S.C."/>
            <person name="Combes M.C."/>
            <person name="Mariac C."/>
            <person name="Albertini E."/>
            <person name="Pupilli F."/>
            <person name="Ortiz J.P.A."/>
            <person name="Leblanc O."/>
        </authorList>
    </citation>
    <scope>NUCLEOTIDE SEQUENCE [LARGE SCALE GENOMIC DNA]</scope>
    <source>
        <strain evidence="7">R1</strain>
        <tissue evidence="7">Leaf</tissue>
    </source>
</reference>
<dbReference type="CDD" id="cd00303">
    <property type="entry name" value="retropepsin_like"/>
    <property type="match status" value="1"/>
</dbReference>
<evidence type="ECO:0000313" key="7">
    <source>
        <dbReference type="EMBL" id="WVZ76818.1"/>
    </source>
</evidence>
<keyword evidence="8" id="KW-1185">Reference proteome</keyword>
<evidence type="ECO:0000256" key="5">
    <source>
        <dbReference type="SAM" id="MobiDB-lite"/>
    </source>
</evidence>
<feature type="domain" description="Integrase catalytic" evidence="6">
    <location>
        <begin position="665"/>
        <end position="832"/>
    </location>
</feature>
<dbReference type="Pfam" id="PF13650">
    <property type="entry name" value="Asp_protease_2"/>
    <property type="match status" value="1"/>
</dbReference>
<gene>
    <name evidence="7" type="ORF">U9M48_024749</name>
</gene>
<dbReference type="EMBL" id="CP144749">
    <property type="protein sequence ID" value="WVZ76818.1"/>
    <property type="molecule type" value="Genomic_DNA"/>
</dbReference>
<dbReference type="SUPFAM" id="SSF54160">
    <property type="entry name" value="Chromo domain-like"/>
    <property type="match status" value="1"/>
</dbReference>
<keyword evidence="3" id="KW-0540">Nuclease</keyword>
<keyword evidence="4" id="KW-0378">Hydrolase</keyword>
<evidence type="ECO:0000256" key="4">
    <source>
        <dbReference type="ARBA" id="ARBA00022759"/>
    </source>
</evidence>
<evidence type="ECO:0000256" key="2">
    <source>
        <dbReference type="ARBA" id="ARBA00022695"/>
    </source>
</evidence>
<dbReference type="PROSITE" id="PS50994">
    <property type="entry name" value="INTEGRASE"/>
    <property type="match status" value="1"/>
</dbReference>
<name>A0AAQ3TNZ3_PASNO</name>
<evidence type="ECO:0000259" key="6">
    <source>
        <dbReference type="PROSITE" id="PS50994"/>
    </source>
</evidence>
<keyword evidence="1" id="KW-0808">Transferase</keyword>
<dbReference type="Proteomes" id="UP001341281">
    <property type="component" value="Chromosome 05"/>
</dbReference>
<accession>A0AAQ3TNZ3</accession>
<evidence type="ECO:0000313" key="8">
    <source>
        <dbReference type="Proteomes" id="UP001341281"/>
    </source>
</evidence>
<dbReference type="SUPFAM" id="SSF56672">
    <property type="entry name" value="DNA/RNA polymerases"/>
    <property type="match status" value="1"/>
</dbReference>
<keyword evidence="4" id="KW-0255">Endonuclease</keyword>
<dbReference type="InterPro" id="IPR021109">
    <property type="entry name" value="Peptidase_aspartic_dom_sf"/>
</dbReference>
<dbReference type="InterPro" id="IPR005162">
    <property type="entry name" value="Retrotrans_gag_dom"/>
</dbReference>
<dbReference type="InterPro" id="IPR056924">
    <property type="entry name" value="SH3_Tf2-1"/>
</dbReference>
<dbReference type="AlphaFoldDB" id="A0AAQ3TNZ3"/>
<dbReference type="Pfam" id="PF03732">
    <property type="entry name" value="Retrotrans_gag"/>
    <property type="match status" value="1"/>
</dbReference>
<dbReference type="GO" id="GO:0003676">
    <property type="term" value="F:nucleic acid binding"/>
    <property type="evidence" value="ECO:0007669"/>
    <property type="project" value="InterPro"/>
</dbReference>
<proteinExistence type="predicted"/>
<dbReference type="Gene3D" id="2.40.70.10">
    <property type="entry name" value="Acid Proteases"/>
    <property type="match status" value="1"/>
</dbReference>
<dbReference type="GO" id="GO:0015074">
    <property type="term" value="P:DNA integration"/>
    <property type="evidence" value="ECO:0007669"/>
    <property type="project" value="InterPro"/>
</dbReference>
<dbReference type="InterPro" id="IPR001584">
    <property type="entry name" value="Integrase_cat-core"/>
</dbReference>
<dbReference type="InterPro" id="IPR016197">
    <property type="entry name" value="Chromo-like_dom_sf"/>
</dbReference>
<feature type="region of interest" description="Disordered" evidence="5">
    <location>
        <begin position="1"/>
        <end position="38"/>
    </location>
</feature>
<dbReference type="PANTHER" id="PTHR37984:SF5">
    <property type="entry name" value="PROTEIN NYNRIN-LIKE"/>
    <property type="match status" value="1"/>
</dbReference>
<feature type="compositionally biased region" description="Pro residues" evidence="5">
    <location>
        <begin position="1"/>
        <end position="14"/>
    </location>
</feature>
<protein>
    <recommendedName>
        <fullName evidence="6">Integrase catalytic domain-containing protein</fullName>
    </recommendedName>
</protein>
<dbReference type="GO" id="GO:0004519">
    <property type="term" value="F:endonuclease activity"/>
    <property type="evidence" value="ECO:0007669"/>
    <property type="project" value="UniProtKB-KW"/>
</dbReference>
<dbReference type="InterPro" id="IPR012337">
    <property type="entry name" value="RNaseH-like_sf"/>
</dbReference>
<dbReference type="SUPFAM" id="SSF53098">
    <property type="entry name" value="Ribonuclease H-like"/>
    <property type="match status" value="1"/>
</dbReference>
<evidence type="ECO:0000256" key="1">
    <source>
        <dbReference type="ARBA" id="ARBA00022679"/>
    </source>
</evidence>
<evidence type="ECO:0000256" key="3">
    <source>
        <dbReference type="ARBA" id="ARBA00022722"/>
    </source>
</evidence>
<dbReference type="Gene3D" id="3.30.420.10">
    <property type="entry name" value="Ribonuclease H-like superfamily/Ribonuclease H"/>
    <property type="match status" value="1"/>
</dbReference>
<dbReference type="Pfam" id="PF24626">
    <property type="entry name" value="SH3_Tf2-1"/>
    <property type="match status" value="1"/>
</dbReference>